<feature type="active site" description="Charge relay system" evidence="5">
    <location>
        <position position="485"/>
    </location>
</feature>
<dbReference type="AlphaFoldDB" id="A0A4U5TNC7"/>
<evidence type="ECO:0000256" key="6">
    <source>
        <dbReference type="RuleBase" id="RU003355"/>
    </source>
</evidence>
<dbReference type="PROSITE" id="PS00137">
    <property type="entry name" value="SUBTILASE_HIS"/>
    <property type="match status" value="1"/>
</dbReference>
<keyword evidence="3 5" id="KW-0378">Hydrolase</keyword>
<dbReference type="Gene3D" id="3.40.50.200">
    <property type="entry name" value="Peptidase S8/S53 domain"/>
    <property type="match status" value="2"/>
</dbReference>
<keyword evidence="7" id="KW-0175">Coiled coil</keyword>
<dbReference type="Pfam" id="PF00082">
    <property type="entry name" value="Peptidase_S8"/>
    <property type="match status" value="2"/>
</dbReference>
<evidence type="ECO:0000256" key="2">
    <source>
        <dbReference type="ARBA" id="ARBA00022670"/>
    </source>
</evidence>
<feature type="domain" description="Peptidase S8/S53" evidence="8">
    <location>
        <begin position="83"/>
        <end position="140"/>
    </location>
</feature>
<dbReference type="Proteomes" id="UP000306552">
    <property type="component" value="Unassembled WGS sequence"/>
</dbReference>
<dbReference type="InterPro" id="IPR022398">
    <property type="entry name" value="Peptidase_S8_His-AS"/>
</dbReference>
<gene>
    <name evidence="9" type="ORF">FCN74_11720</name>
</gene>
<dbReference type="PANTHER" id="PTHR43806:SF11">
    <property type="entry name" value="CEREVISIN-RELATED"/>
    <property type="match status" value="1"/>
</dbReference>
<dbReference type="PROSITE" id="PS00138">
    <property type="entry name" value="SUBTILASE_SER"/>
    <property type="match status" value="1"/>
</dbReference>
<dbReference type="InterPro" id="IPR023828">
    <property type="entry name" value="Peptidase_S8_Ser-AS"/>
</dbReference>
<feature type="active site" description="Charge relay system" evidence="5">
    <location>
        <position position="314"/>
    </location>
</feature>
<keyword evidence="4 5" id="KW-0720">Serine protease</keyword>
<accession>A0A4U5TNC7</accession>
<dbReference type="GO" id="GO:0006508">
    <property type="term" value="P:proteolysis"/>
    <property type="evidence" value="ECO:0007669"/>
    <property type="project" value="UniProtKB-KW"/>
</dbReference>
<dbReference type="PIRSF" id="PIRSF037892">
    <property type="entry name" value="Subtilisin_rel_SRU_0565"/>
    <property type="match status" value="1"/>
</dbReference>
<keyword evidence="2 5" id="KW-0645">Protease</keyword>
<reference evidence="9 10" key="1">
    <citation type="submission" date="2019-04" db="EMBL/GenBank/DDBJ databases">
        <title>Psychroflexus halotolerans sp. nov., isolated from a marine solar saltern.</title>
        <authorList>
            <person name="Feng X."/>
        </authorList>
    </citation>
    <scope>NUCLEOTIDE SEQUENCE [LARGE SCALE GENOMIC DNA]</scope>
    <source>
        <strain evidence="9 10">WDS2C27</strain>
    </source>
</reference>
<dbReference type="SUPFAM" id="SSF52743">
    <property type="entry name" value="Subtilisin-like"/>
    <property type="match status" value="1"/>
</dbReference>
<evidence type="ECO:0000256" key="3">
    <source>
        <dbReference type="ARBA" id="ARBA00022801"/>
    </source>
</evidence>
<evidence type="ECO:0000256" key="7">
    <source>
        <dbReference type="SAM" id="Coils"/>
    </source>
</evidence>
<comment type="caution">
    <text evidence="9">The sequence shown here is derived from an EMBL/GenBank/DDBJ whole genome shotgun (WGS) entry which is preliminary data.</text>
</comment>
<evidence type="ECO:0000313" key="9">
    <source>
        <dbReference type="EMBL" id="TKS55427.1"/>
    </source>
</evidence>
<sequence>MTLRHITSVSVLTISAMLLLSCGSTGPKIVSTPIANIDTQPRKTTELTDDQKQTWAHLDLVNDTIPGMSVEKAYNEIIKDYEGKNVIVAVLDSGIDIQHEDLSPVIWINKDEVADNGVDDDKNGYVDDVHGWNFLGDIVGENLEMTRIIKAHQDKFEGKTADQIPADQKEDFELYQKAKAEYDKEVQQAQANVARYQGILQQLNSSYAAVSKALGKETFTKEEVSALKAESDSLQQSKQFMLFVMNNVGDDIEEAKTQISSGIDYFKGRMDTHFNLDKNFRAENLGDDPDDMSTKYYGNGDVSGPDPKKEDARHGTHVAGIIGAVRNNGLGMKGVAENVTIMPIRAVPDGDEYDKDIALGIRYAVDNGAKIINTSFGKYYSTHPDWVNDAIKYAADNDVLIVNAAGNEGLDLDENRVYPNDEWPGQIDEIADNFINVGALTSEYGSNMIASFSNYGQGSVDVFAPGAGIYATVPNDEYEFLSGTSMASPNVAGVAAVIRSLFPKLSAAQVKNVILNSGLSPNAEVILSGDSDKVKPFAEISETGNMVNLYNAIILASQMSK</sequence>
<dbReference type="PROSITE" id="PS51257">
    <property type="entry name" value="PROKAR_LIPOPROTEIN"/>
    <property type="match status" value="1"/>
</dbReference>
<dbReference type="InterPro" id="IPR036852">
    <property type="entry name" value="Peptidase_S8/S53_dom_sf"/>
</dbReference>
<dbReference type="RefSeq" id="WP_138932798.1">
    <property type="nucleotide sequence ID" value="NZ_SWMU01000006.1"/>
</dbReference>
<dbReference type="InterPro" id="IPR017308">
    <property type="entry name" value="Pept_S8_subtilisin_bacteroid"/>
</dbReference>
<protein>
    <submittedName>
        <fullName evidence="9">Peptidase S8</fullName>
    </submittedName>
</protein>
<dbReference type="InterPro" id="IPR015500">
    <property type="entry name" value="Peptidase_S8_subtilisin-rel"/>
</dbReference>
<dbReference type="PRINTS" id="PR00723">
    <property type="entry name" value="SUBTILISIN"/>
</dbReference>
<comment type="similarity">
    <text evidence="1 5 6">Belongs to the peptidase S8 family.</text>
</comment>
<dbReference type="GO" id="GO:0004252">
    <property type="term" value="F:serine-type endopeptidase activity"/>
    <property type="evidence" value="ECO:0007669"/>
    <property type="project" value="UniProtKB-UniRule"/>
</dbReference>
<proteinExistence type="inferred from homology"/>
<dbReference type="OrthoDB" id="9798386at2"/>
<dbReference type="PROSITE" id="PS00136">
    <property type="entry name" value="SUBTILASE_ASP"/>
    <property type="match status" value="1"/>
</dbReference>
<evidence type="ECO:0000256" key="1">
    <source>
        <dbReference type="ARBA" id="ARBA00011073"/>
    </source>
</evidence>
<dbReference type="InterPro" id="IPR000209">
    <property type="entry name" value="Peptidase_S8/S53_dom"/>
</dbReference>
<evidence type="ECO:0000259" key="8">
    <source>
        <dbReference type="Pfam" id="PF00082"/>
    </source>
</evidence>
<feature type="active site" description="Charge relay system" evidence="5">
    <location>
        <position position="92"/>
    </location>
</feature>
<dbReference type="PROSITE" id="PS51892">
    <property type="entry name" value="SUBTILASE"/>
    <property type="match status" value="1"/>
</dbReference>
<evidence type="ECO:0000256" key="4">
    <source>
        <dbReference type="ARBA" id="ARBA00022825"/>
    </source>
</evidence>
<evidence type="ECO:0000313" key="10">
    <source>
        <dbReference type="Proteomes" id="UP000306552"/>
    </source>
</evidence>
<feature type="domain" description="Peptidase S8/S53" evidence="8">
    <location>
        <begin position="270"/>
        <end position="518"/>
    </location>
</feature>
<dbReference type="CDD" id="cd07483">
    <property type="entry name" value="Peptidases_S8_Subtilisin_Novo-like"/>
    <property type="match status" value="1"/>
</dbReference>
<name>A0A4U5TNC7_9FLAO</name>
<dbReference type="PANTHER" id="PTHR43806">
    <property type="entry name" value="PEPTIDASE S8"/>
    <property type="match status" value="1"/>
</dbReference>
<dbReference type="EMBL" id="SWMU01000006">
    <property type="protein sequence ID" value="TKS55427.1"/>
    <property type="molecule type" value="Genomic_DNA"/>
</dbReference>
<keyword evidence="10" id="KW-1185">Reference proteome</keyword>
<organism evidence="9 10">
    <name type="scientific">Mesohalobacter halotolerans</name>
    <dbReference type="NCBI Taxonomy" id="1883405"/>
    <lineage>
        <taxon>Bacteria</taxon>
        <taxon>Pseudomonadati</taxon>
        <taxon>Bacteroidota</taxon>
        <taxon>Flavobacteriia</taxon>
        <taxon>Flavobacteriales</taxon>
        <taxon>Flavobacteriaceae</taxon>
        <taxon>Mesohalobacter</taxon>
    </lineage>
</organism>
<evidence type="ECO:0000256" key="5">
    <source>
        <dbReference type="PROSITE-ProRule" id="PRU01240"/>
    </source>
</evidence>
<dbReference type="InterPro" id="IPR023827">
    <property type="entry name" value="Peptidase_S8_Asp-AS"/>
</dbReference>
<dbReference type="InterPro" id="IPR050131">
    <property type="entry name" value="Peptidase_S8_subtilisin-like"/>
</dbReference>
<feature type="coiled-coil region" evidence="7">
    <location>
        <begin position="172"/>
        <end position="206"/>
    </location>
</feature>
<dbReference type="InterPro" id="IPR034080">
    <property type="entry name" value="Protease_P7-like_dom"/>
</dbReference>